<keyword evidence="4" id="KW-0378">Hydrolase</keyword>
<proteinExistence type="predicted"/>
<dbReference type="Proteomes" id="UP000423396">
    <property type="component" value="Chromosome"/>
</dbReference>
<dbReference type="OrthoDB" id="40950at2157"/>
<dbReference type="Gene3D" id="3.60.15.10">
    <property type="entry name" value="Ribonuclease Z/Hydroxyacylglutathione hydrolase-like"/>
    <property type="match status" value="1"/>
</dbReference>
<dbReference type="RefSeq" id="WP_156006732.1">
    <property type="nucleotide sequence ID" value="NZ_CP045483.1"/>
</dbReference>
<dbReference type="InterPro" id="IPR001279">
    <property type="entry name" value="Metallo-B-lactamas"/>
</dbReference>
<dbReference type="GeneID" id="42798727"/>
<evidence type="ECO:0000313" key="4">
    <source>
        <dbReference type="EMBL" id="QGR19699.1"/>
    </source>
</evidence>
<keyword evidence="1" id="KW-0269">Exonuclease</keyword>
<accession>A0A650CPD5</accession>
<keyword evidence="5" id="KW-1185">Reference proteome</keyword>
<dbReference type="EMBL" id="CP045483">
    <property type="protein sequence ID" value="QGR19699.1"/>
    <property type="molecule type" value="Genomic_DNA"/>
</dbReference>
<gene>
    <name evidence="4" type="ORF">D1868_06610</name>
</gene>
<protein>
    <submittedName>
        <fullName evidence="4">MBL fold metallo-hydrolase</fullName>
    </submittedName>
</protein>
<dbReference type="Pfam" id="PF12706">
    <property type="entry name" value="Lactamase_B_2"/>
    <property type="match status" value="1"/>
</dbReference>
<dbReference type="SUPFAM" id="SSF56281">
    <property type="entry name" value="Metallo-hydrolase/oxidoreductase"/>
    <property type="match status" value="1"/>
</dbReference>
<name>A0A650CPD5_9CREN</name>
<evidence type="ECO:0000259" key="3">
    <source>
        <dbReference type="SMART" id="SM00849"/>
    </source>
</evidence>
<feature type="domain" description="Metallo-beta-lactamase" evidence="3">
    <location>
        <begin position="27"/>
        <end position="221"/>
    </location>
</feature>
<dbReference type="SMART" id="SM00849">
    <property type="entry name" value="Lactamase_B"/>
    <property type="match status" value="1"/>
</dbReference>
<dbReference type="PANTHER" id="PTHR43694:SF1">
    <property type="entry name" value="RIBONUCLEASE J"/>
    <property type="match status" value="1"/>
</dbReference>
<sequence>MSTLRPQLTLTEGSITLEIYGGYREIGGNCIVIKDRDKKIVFDNGIRFQVLRKYYRGSIRPLGINELRSIGAIPPLNVFENIDALYISHFHLDHLGLLGALPPGTRVYVPSISILETIEEWYRASSTWLAELPRKLHIEVIELIPHREDERGVTPIPVSHSAYPSYALVYNGYDKTIFYSGDFRVSGPLGPRINTTDNIDRVLGSGSADIALLEGTNIGGIETPIGSEEFRSILNKVLMGSGLAMISIDPLDFELLTAISELASLNGRTVVISSSRLVDILPQWLSSAFNANNLMLAVASDLEKPSLAPVDYVSLKHDVLKDPGGFLLVQEPIGFLEMLRRMRIWGEELPNGAIAILTTPEPLEAEAEVEEKTLAYWLYMLGVHVYRIRLSGHYYPHELKNILNTVKPKKLIPIHTRHPSLVLKLANSR</sequence>
<keyword evidence="2" id="KW-0694">RNA-binding</keyword>
<dbReference type="InterPro" id="IPR011108">
    <property type="entry name" value="RMMBL"/>
</dbReference>
<dbReference type="InterPro" id="IPR042173">
    <property type="entry name" value="RNase_J_2"/>
</dbReference>
<dbReference type="PANTHER" id="PTHR43694">
    <property type="entry name" value="RIBONUCLEASE J"/>
    <property type="match status" value="1"/>
</dbReference>
<dbReference type="GO" id="GO:0004527">
    <property type="term" value="F:exonuclease activity"/>
    <property type="evidence" value="ECO:0007669"/>
    <property type="project" value="UniProtKB-KW"/>
</dbReference>
<dbReference type="AlphaFoldDB" id="A0A650CPD5"/>
<evidence type="ECO:0000256" key="1">
    <source>
        <dbReference type="ARBA" id="ARBA00022839"/>
    </source>
</evidence>
<organism evidence="4 5">
    <name type="scientific">Stygiolobus azoricus</name>
    <dbReference type="NCBI Taxonomy" id="41675"/>
    <lineage>
        <taxon>Archaea</taxon>
        <taxon>Thermoproteota</taxon>
        <taxon>Thermoprotei</taxon>
        <taxon>Sulfolobales</taxon>
        <taxon>Sulfolobaceae</taxon>
        <taxon>Stygiolobus</taxon>
    </lineage>
</organism>
<dbReference type="GO" id="GO:0003723">
    <property type="term" value="F:RNA binding"/>
    <property type="evidence" value="ECO:0007669"/>
    <property type="project" value="UniProtKB-KW"/>
</dbReference>
<dbReference type="Pfam" id="PF07521">
    <property type="entry name" value="RMMBL"/>
    <property type="match status" value="1"/>
</dbReference>
<dbReference type="Gene3D" id="3.40.50.10710">
    <property type="entry name" value="Metallo-hydrolase/oxidoreductase"/>
    <property type="match status" value="1"/>
</dbReference>
<evidence type="ECO:0000256" key="2">
    <source>
        <dbReference type="ARBA" id="ARBA00022884"/>
    </source>
</evidence>
<reference evidence="4 5" key="1">
    <citation type="submission" date="2019-10" db="EMBL/GenBank/DDBJ databases">
        <title>Genome Sequences from Six Type Strain Members of the Archaeal Family Sulfolobaceae: Acidianus ambivalens, Acidianus infernus, Metallosphaera prunae, Stygiolobus azoricus, Sulfolobus metallicus, and Sulfurisphaera ohwakuensis.</title>
        <authorList>
            <person name="Counts J.A."/>
            <person name="Kelly R.M."/>
        </authorList>
    </citation>
    <scope>NUCLEOTIDE SEQUENCE [LARGE SCALE GENOMIC DNA]</scope>
    <source>
        <strain evidence="4 5">FC6</strain>
    </source>
</reference>
<evidence type="ECO:0000313" key="5">
    <source>
        <dbReference type="Proteomes" id="UP000423396"/>
    </source>
</evidence>
<dbReference type="KEGG" id="sazo:D1868_06610"/>
<keyword evidence="1" id="KW-0540">Nuclease</keyword>
<dbReference type="InterPro" id="IPR036866">
    <property type="entry name" value="RibonucZ/Hydroxyglut_hydro"/>
</dbReference>